<proteinExistence type="predicted"/>
<protein>
    <submittedName>
        <fullName evidence="3">Uncharacterized protein</fullName>
    </submittedName>
</protein>
<feature type="compositionally biased region" description="Polar residues" evidence="1">
    <location>
        <begin position="1"/>
        <end position="16"/>
    </location>
</feature>
<dbReference type="Proteomes" id="UP000499080">
    <property type="component" value="Unassembled WGS sequence"/>
</dbReference>
<dbReference type="AlphaFoldDB" id="A0A4Y2GFS2"/>
<comment type="caution">
    <text evidence="3">The sequence shown here is derived from an EMBL/GenBank/DDBJ whole genome shotgun (WGS) entry which is preliminary data.</text>
</comment>
<keyword evidence="2" id="KW-0472">Membrane</keyword>
<accession>A0A4Y2GFS2</accession>
<reference evidence="3 4" key="1">
    <citation type="journal article" date="2019" name="Sci. Rep.">
        <title>Orb-weaving spider Araneus ventricosus genome elucidates the spidroin gene catalogue.</title>
        <authorList>
            <person name="Kono N."/>
            <person name="Nakamura H."/>
            <person name="Ohtoshi R."/>
            <person name="Moran D.A.P."/>
            <person name="Shinohara A."/>
            <person name="Yoshida Y."/>
            <person name="Fujiwara M."/>
            <person name="Mori M."/>
            <person name="Tomita M."/>
            <person name="Arakawa K."/>
        </authorList>
    </citation>
    <scope>NUCLEOTIDE SEQUENCE [LARGE SCALE GENOMIC DNA]</scope>
</reference>
<evidence type="ECO:0000313" key="3">
    <source>
        <dbReference type="EMBL" id="GBM52450.1"/>
    </source>
</evidence>
<organism evidence="3 4">
    <name type="scientific">Araneus ventricosus</name>
    <name type="common">Orbweaver spider</name>
    <name type="synonym">Epeira ventricosa</name>
    <dbReference type="NCBI Taxonomy" id="182803"/>
    <lineage>
        <taxon>Eukaryota</taxon>
        <taxon>Metazoa</taxon>
        <taxon>Ecdysozoa</taxon>
        <taxon>Arthropoda</taxon>
        <taxon>Chelicerata</taxon>
        <taxon>Arachnida</taxon>
        <taxon>Araneae</taxon>
        <taxon>Araneomorphae</taxon>
        <taxon>Entelegynae</taxon>
        <taxon>Araneoidea</taxon>
        <taxon>Araneidae</taxon>
        <taxon>Araneus</taxon>
    </lineage>
</organism>
<keyword evidence="2" id="KW-0812">Transmembrane</keyword>
<dbReference type="PANTHER" id="PTHR33444:SF2">
    <property type="entry name" value="MARVEL DOMAIN-CONTAINING PROTEIN"/>
    <property type="match status" value="1"/>
</dbReference>
<name>A0A4Y2GFS2_ARAVE</name>
<feature type="transmembrane region" description="Helical" evidence="2">
    <location>
        <begin position="145"/>
        <end position="166"/>
    </location>
</feature>
<dbReference type="InterPro" id="IPR040350">
    <property type="entry name" value="TMEM272"/>
</dbReference>
<evidence type="ECO:0000256" key="2">
    <source>
        <dbReference type="SAM" id="Phobius"/>
    </source>
</evidence>
<sequence>MYQSTDKLVSNEQGVSRQGYQSVEGGGSVGGHESNISETPPTFLAQVKKAKEESIGCCNFCLAFFALLIGSIVWTIVLIIIVTVPIVMIVIGAEYFNDCPVQKMIPISLIVAGSVALLSNIVNFWDRFKKFSETGLPKTHTVIGWINIFLNLFLVAWFVATCYWVYSADVQFKEESSTSYCNPHLYGFAYWMLNFIFIFFGAMIIVSALMMCFALMCW</sequence>
<dbReference type="PANTHER" id="PTHR33444">
    <property type="entry name" value="SI:DKEY-19B23.12-RELATED"/>
    <property type="match status" value="1"/>
</dbReference>
<dbReference type="OrthoDB" id="6157510at2759"/>
<dbReference type="EMBL" id="BGPR01001378">
    <property type="protein sequence ID" value="GBM52450.1"/>
    <property type="molecule type" value="Genomic_DNA"/>
</dbReference>
<keyword evidence="2" id="KW-1133">Transmembrane helix</keyword>
<keyword evidence="4" id="KW-1185">Reference proteome</keyword>
<gene>
    <name evidence="3" type="ORF">AVEN_214541_1</name>
</gene>
<feature type="transmembrane region" description="Helical" evidence="2">
    <location>
        <begin position="186"/>
        <end position="216"/>
    </location>
</feature>
<feature type="region of interest" description="Disordered" evidence="1">
    <location>
        <begin position="1"/>
        <end position="37"/>
    </location>
</feature>
<evidence type="ECO:0000313" key="4">
    <source>
        <dbReference type="Proteomes" id="UP000499080"/>
    </source>
</evidence>
<feature type="transmembrane region" description="Helical" evidence="2">
    <location>
        <begin position="105"/>
        <end position="125"/>
    </location>
</feature>
<feature type="transmembrane region" description="Helical" evidence="2">
    <location>
        <begin position="60"/>
        <end position="93"/>
    </location>
</feature>
<evidence type="ECO:0000256" key="1">
    <source>
        <dbReference type="SAM" id="MobiDB-lite"/>
    </source>
</evidence>